<keyword evidence="6 8" id="KW-0472">Membrane</keyword>
<dbReference type="SUPFAM" id="SSF81321">
    <property type="entry name" value="Family A G protein-coupled receptor-like"/>
    <property type="match status" value="1"/>
</dbReference>
<dbReference type="Proteomes" id="UP000299084">
    <property type="component" value="Unassembled WGS sequence"/>
</dbReference>
<keyword evidence="3 8" id="KW-0812">Transmembrane</keyword>
<evidence type="ECO:0000256" key="1">
    <source>
        <dbReference type="ARBA" id="ARBA00004141"/>
    </source>
</evidence>
<evidence type="ECO:0000256" key="4">
    <source>
        <dbReference type="ARBA" id="ARBA00022725"/>
    </source>
</evidence>
<dbReference type="PANTHER" id="PTHR26450:SF20">
    <property type="entry name" value="OLFACTORY RECEPTOR"/>
    <property type="match status" value="1"/>
</dbReference>
<evidence type="ECO:0000256" key="8">
    <source>
        <dbReference type="SAM" id="Phobius"/>
    </source>
</evidence>
<keyword evidence="10" id="KW-1185">Reference proteome</keyword>
<comment type="subcellular location">
    <subcellularLocation>
        <location evidence="1">Membrane</location>
        <topology evidence="1">Multi-pass membrane protein</topology>
    </subcellularLocation>
</comment>
<dbReference type="EMBL" id="JWIN03000010">
    <property type="protein sequence ID" value="KAB1271955.1"/>
    <property type="molecule type" value="Genomic_DNA"/>
</dbReference>
<dbReference type="AlphaFoldDB" id="A0A5N4DLJ5"/>
<name>A0A5N4DLJ5_CAMDR</name>
<evidence type="ECO:0000256" key="2">
    <source>
        <dbReference type="ARBA" id="ARBA00022606"/>
    </source>
</evidence>
<evidence type="ECO:0000313" key="10">
    <source>
        <dbReference type="Proteomes" id="UP000299084"/>
    </source>
</evidence>
<evidence type="ECO:0000256" key="7">
    <source>
        <dbReference type="ARBA" id="ARBA00023224"/>
    </source>
</evidence>
<dbReference type="Pfam" id="PF13853">
    <property type="entry name" value="7tm_4"/>
    <property type="match status" value="2"/>
</dbReference>
<evidence type="ECO:0000256" key="3">
    <source>
        <dbReference type="ARBA" id="ARBA00022692"/>
    </source>
</evidence>
<feature type="transmembrane region" description="Helical" evidence="8">
    <location>
        <begin position="119"/>
        <end position="137"/>
    </location>
</feature>
<keyword evidence="2" id="KW-0716">Sensory transduction</keyword>
<sequence>MYYFLSLLSFSDVAMSMATLPTVLRTFCLNARNIDFPPEEQSLHQPMYYFLSRCLSMTWVCPFLYVAYDTGYFVLSCTKTAFDACLTQLSALLLSYALILPSVLAIASQEERLKTFNTCVSHICAVLIFYVPMASLLDGVNLLYVDLELAIGVAWL</sequence>
<accession>A0A5N4DLJ5</accession>
<proteinExistence type="predicted"/>
<dbReference type="PANTHER" id="PTHR26450">
    <property type="entry name" value="OLFACTORY RECEPTOR 56B1-RELATED"/>
    <property type="match status" value="1"/>
</dbReference>
<feature type="transmembrane region" description="Helical" evidence="8">
    <location>
        <begin position="48"/>
        <end position="68"/>
    </location>
</feature>
<evidence type="ECO:0000256" key="6">
    <source>
        <dbReference type="ARBA" id="ARBA00023136"/>
    </source>
</evidence>
<evidence type="ECO:0000256" key="5">
    <source>
        <dbReference type="ARBA" id="ARBA00022989"/>
    </source>
</evidence>
<gene>
    <name evidence="9" type="ORF">Cadr_000015082</name>
</gene>
<feature type="transmembrane region" description="Helical" evidence="8">
    <location>
        <begin position="88"/>
        <end position="107"/>
    </location>
</feature>
<dbReference type="GO" id="GO:0004984">
    <property type="term" value="F:olfactory receptor activity"/>
    <property type="evidence" value="ECO:0007669"/>
    <property type="project" value="InterPro"/>
</dbReference>
<keyword evidence="5 8" id="KW-1133">Transmembrane helix</keyword>
<keyword evidence="4" id="KW-0552">Olfaction</keyword>
<organism evidence="9 10">
    <name type="scientific">Camelus dromedarius</name>
    <name type="common">Dromedary</name>
    <name type="synonym">Arabian camel</name>
    <dbReference type="NCBI Taxonomy" id="9838"/>
    <lineage>
        <taxon>Eukaryota</taxon>
        <taxon>Metazoa</taxon>
        <taxon>Chordata</taxon>
        <taxon>Craniata</taxon>
        <taxon>Vertebrata</taxon>
        <taxon>Euteleostomi</taxon>
        <taxon>Mammalia</taxon>
        <taxon>Eutheria</taxon>
        <taxon>Laurasiatheria</taxon>
        <taxon>Artiodactyla</taxon>
        <taxon>Tylopoda</taxon>
        <taxon>Camelidae</taxon>
        <taxon>Camelus</taxon>
    </lineage>
</organism>
<dbReference type="GO" id="GO:0005886">
    <property type="term" value="C:plasma membrane"/>
    <property type="evidence" value="ECO:0007669"/>
    <property type="project" value="TreeGrafter"/>
</dbReference>
<keyword evidence="9" id="KW-0675">Receptor</keyword>
<evidence type="ECO:0000313" key="9">
    <source>
        <dbReference type="EMBL" id="KAB1271955.1"/>
    </source>
</evidence>
<keyword evidence="7" id="KW-0807">Transducer</keyword>
<reference evidence="9 10" key="1">
    <citation type="journal article" date="2019" name="Mol. Ecol. Resour.">
        <title>Improving Illumina assemblies with Hi-C and long reads: an example with the North African dromedary.</title>
        <authorList>
            <person name="Elbers J.P."/>
            <person name="Rogers M.F."/>
            <person name="Perelman P.L."/>
            <person name="Proskuryakova A.A."/>
            <person name="Serdyukova N.A."/>
            <person name="Johnson W.E."/>
            <person name="Horin P."/>
            <person name="Corander J."/>
            <person name="Murphy D."/>
            <person name="Burger P.A."/>
        </authorList>
    </citation>
    <scope>NUCLEOTIDE SEQUENCE [LARGE SCALE GENOMIC DNA]</scope>
    <source>
        <strain evidence="9">Drom800</strain>
        <tissue evidence="9">Blood</tissue>
    </source>
</reference>
<dbReference type="InterPro" id="IPR050402">
    <property type="entry name" value="OR51/52/56-like"/>
</dbReference>
<comment type="caution">
    <text evidence="9">The sequence shown here is derived from an EMBL/GenBank/DDBJ whole genome shotgun (WGS) entry which is preliminary data.</text>
</comment>
<dbReference type="InterPro" id="IPR000725">
    <property type="entry name" value="Olfact_rcpt"/>
</dbReference>
<protein>
    <submittedName>
        <fullName evidence="9">Olfactory receptor 51G1</fullName>
    </submittedName>
</protein>
<dbReference type="GO" id="GO:0007186">
    <property type="term" value="P:G protein-coupled receptor signaling pathway"/>
    <property type="evidence" value="ECO:0007669"/>
    <property type="project" value="InterPro"/>
</dbReference>